<evidence type="ECO:0000256" key="2">
    <source>
        <dbReference type="ARBA" id="ARBA00011695"/>
    </source>
</evidence>
<dbReference type="Gene3D" id="1.10.287.370">
    <property type="match status" value="1"/>
</dbReference>
<dbReference type="PANTHER" id="PTHR20903:SF0">
    <property type="entry name" value="PREFOLDIN SUBUNIT 1"/>
    <property type="match status" value="1"/>
</dbReference>
<keyword evidence="4" id="KW-0175">Coiled coil</keyword>
<dbReference type="Pfam" id="PF01920">
    <property type="entry name" value="Prefoldin_2"/>
    <property type="match status" value="1"/>
</dbReference>
<protein>
    <recommendedName>
        <fullName evidence="6">Prefoldin subunit 1</fullName>
    </recommendedName>
</protein>
<dbReference type="EMBL" id="GDHC01020355">
    <property type="protein sequence ID" value="JAP98273.1"/>
    <property type="molecule type" value="Transcribed_RNA"/>
</dbReference>
<gene>
    <name evidence="5" type="ORF">g.9826</name>
</gene>
<name>A0A146KP53_LYGHE</name>
<evidence type="ECO:0000256" key="1">
    <source>
        <dbReference type="ARBA" id="ARBA00008045"/>
    </source>
</evidence>
<accession>A0A146KP53</accession>
<feature type="coiled-coil region" evidence="4">
    <location>
        <begin position="93"/>
        <end position="124"/>
    </location>
</feature>
<dbReference type="SUPFAM" id="SSF46579">
    <property type="entry name" value="Prefoldin"/>
    <property type="match status" value="1"/>
</dbReference>
<evidence type="ECO:0000313" key="5">
    <source>
        <dbReference type="EMBL" id="JAP98273.1"/>
    </source>
</evidence>
<keyword evidence="3" id="KW-0143">Chaperone</keyword>
<evidence type="ECO:0008006" key="6">
    <source>
        <dbReference type="Google" id="ProtNLM"/>
    </source>
</evidence>
<reference evidence="5" key="1">
    <citation type="journal article" date="2016" name="Gigascience">
        <title>De novo construction of an expanded transcriptome assembly for the western tarnished plant bug, Lygus hesperus.</title>
        <authorList>
            <person name="Tassone E.E."/>
            <person name="Geib S.M."/>
            <person name="Hall B."/>
            <person name="Fabrick J.A."/>
            <person name="Brent C.S."/>
            <person name="Hull J.J."/>
        </authorList>
    </citation>
    <scope>NUCLEOTIDE SEQUENCE</scope>
</reference>
<dbReference type="GO" id="GO:0044183">
    <property type="term" value="F:protein folding chaperone"/>
    <property type="evidence" value="ECO:0007669"/>
    <property type="project" value="TreeGrafter"/>
</dbReference>
<dbReference type="GO" id="GO:0005737">
    <property type="term" value="C:cytoplasm"/>
    <property type="evidence" value="ECO:0007669"/>
    <property type="project" value="TreeGrafter"/>
</dbReference>
<organism evidence="5">
    <name type="scientific">Lygus hesperus</name>
    <name type="common">Western plant bug</name>
    <dbReference type="NCBI Taxonomy" id="30085"/>
    <lineage>
        <taxon>Eukaryota</taxon>
        <taxon>Metazoa</taxon>
        <taxon>Ecdysozoa</taxon>
        <taxon>Arthropoda</taxon>
        <taxon>Hexapoda</taxon>
        <taxon>Insecta</taxon>
        <taxon>Pterygota</taxon>
        <taxon>Neoptera</taxon>
        <taxon>Paraneoptera</taxon>
        <taxon>Hemiptera</taxon>
        <taxon>Heteroptera</taxon>
        <taxon>Panheteroptera</taxon>
        <taxon>Cimicomorpha</taxon>
        <taxon>Miridae</taxon>
        <taxon>Mirini</taxon>
        <taxon>Lygus</taxon>
    </lineage>
</organism>
<dbReference type="GO" id="GO:0016272">
    <property type="term" value="C:prefoldin complex"/>
    <property type="evidence" value="ECO:0007669"/>
    <property type="project" value="InterPro"/>
</dbReference>
<proteinExistence type="inferred from homology"/>
<dbReference type="InterPro" id="IPR009053">
    <property type="entry name" value="Prefoldin"/>
</dbReference>
<comment type="subunit">
    <text evidence="2">Heterohexamer of two PFD-alpha type and four PFD-beta type subunits.</text>
</comment>
<dbReference type="InterPro" id="IPR002777">
    <property type="entry name" value="PFD_beta-like"/>
</dbReference>
<dbReference type="PANTHER" id="PTHR20903">
    <property type="entry name" value="PREFOLDIN SUBUNIT 1-RELATED"/>
    <property type="match status" value="1"/>
</dbReference>
<evidence type="ECO:0000256" key="3">
    <source>
        <dbReference type="ARBA" id="ARBA00023186"/>
    </source>
</evidence>
<dbReference type="AlphaFoldDB" id="A0A146KP53"/>
<comment type="similarity">
    <text evidence="1">Belongs to the prefoldin subunit beta family.</text>
</comment>
<evidence type="ECO:0000256" key="4">
    <source>
        <dbReference type="SAM" id="Coils"/>
    </source>
</evidence>
<sequence>MSANPEDVEGGKVEISQEVSNAMRTLTNIDTQYYNATKELQYQSSLHQRSLLTCAELNELPQDIKVFRTVGRMFIRDNLDDMKAEVSNIVVSAAEEQGKLQKTLETLQKHRAELDKNLKELTKAL</sequence>
<dbReference type="GO" id="GO:0051082">
    <property type="term" value="F:unfolded protein binding"/>
    <property type="evidence" value="ECO:0007669"/>
    <property type="project" value="InterPro"/>
</dbReference>